<dbReference type="InterPro" id="IPR015943">
    <property type="entry name" value="WD40/YVTN_repeat-like_dom_sf"/>
</dbReference>
<dbReference type="PANTHER" id="PTHR44566:SF1">
    <property type="entry name" value="WD REPEAT-CONTAINING PROTEIN 25"/>
    <property type="match status" value="1"/>
</dbReference>
<feature type="repeat" description="WD" evidence="1">
    <location>
        <begin position="511"/>
        <end position="540"/>
    </location>
</feature>
<gene>
    <name evidence="3" type="ORF">DV515_00001963</name>
</gene>
<feature type="region of interest" description="Disordered" evidence="2">
    <location>
        <begin position="1"/>
        <end position="68"/>
    </location>
</feature>
<dbReference type="InterPro" id="IPR053053">
    <property type="entry name" value="WD_repeat_protein"/>
</dbReference>
<protein>
    <submittedName>
        <fullName evidence="3">Uncharacterized protein</fullName>
    </submittedName>
</protein>
<dbReference type="EMBL" id="QUSF01000004">
    <property type="protein sequence ID" value="RLW10531.1"/>
    <property type="molecule type" value="Genomic_DNA"/>
</dbReference>
<dbReference type="AlphaFoldDB" id="A0A3L8SYN5"/>
<dbReference type="Gene3D" id="2.130.10.10">
    <property type="entry name" value="YVTN repeat-like/Quinoprotein amine dehydrogenase"/>
    <property type="match status" value="1"/>
</dbReference>
<dbReference type="InterPro" id="IPR001680">
    <property type="entry name" value="WD40_rpt"/>
</dbReference>
<feature type="compositionally biased region" description="Basic and acidic residues" evidence="2">
    <location>
        <begin position="142"/>
        <end position="160"/>
    </location>
</feature>
<dbReference type="SMART" id="SM00320">
    <property type="entry name" value="WD40"/>
    <property type="match status" value="6"/>
</dbReference>
<feature type="compositionally biased region" description="Low complexity" evidence="2">
    <location>
        <begin position="108"/>
        <end position="119"/>
    </location>
</feature>
<keyword evidence="4" id="KW-1185">Reference proteome</keyword>
<proteinExistence type="predicted"/>
<dbReference type="InterPro" id="IPR036322">
    <property type="entry name" value="WD40_repeat_dom_sf"/>
</dbReference>
<dbReference type="Proteomes" id="UP000276834">
    <property type="component" value="Unassembled WGS sequence"/>
</dbReference>
<evidence type="ECO:0000313" key="3">
    <source>
        <dbReference type="EMBL" id="RLW10531.1"/>
    </source>
</evidence>
<dbReference type="Pfam" id="PF00400">
    <property type="entry name" value="WD40"/>
    <property type="match status" value="4"/>
</dbReference>
<feature type="compositionally biased region" description="Polar residues" evidence="2">
    <location>
        <begin position="25"/>
        <end position="36"/>
    </location>
</feature>
<dbReference type="OrthoDB" id="256303at2759"/>
<organism evidence="3 4">
    <name type="scientific">Chloebia gouldiae</name>
    <name type="common">Gouldian finch</name>
    <name type="synonym">Erythrura gouldiae</name>
    <dbReference type="NCBI Taxonomy" id="44316"/>
    <lineage>
        <taxon>Eukaryota</taxon>
        <taxon>Metazoa</taxon>
        <taxon>Chordata</taxon>
        <taxon>Craniata</taxon>
        <taxon>Vertebrata</taxon>
        <taxon>Euteleostomi</taxon>
        <taxon>Archelosauria</taxon>
        <taxon>Archosauria</taxon>
        <taxon>Dinosauria</taxon>
        <taxon>Saurischia</taxon>
        <taxon>Theropoda</taxon>
        <taxon>Coelurosauria</taxon>
        <taxon>Aves</taxon>
        <taxon>Neognathae</taxon>
        <taxon>Neoaves</taxon>
        <taxon>Telluraves</taxon>
        <taxon>Australaves</taxon>
        <taxon>Passeriformes</taxon>
        <taxon>Passeroidea</taxon>
        <taxon>Passeridae</taxon>
        <taxon>Chloebia</taxon>
    </lineage>
</organism>
<dbReference type="PROSITE" id="PS50082">
    <property type="entry name" value="WD_REPEATS_2"/>
    <property type="match status" value="1"/>
</dbReference>
<name>A0A3L8SYN5_CHLGU</name>
<dbReference type="STRING" id="44316.ENSEGOP00005000584"/>
<reference evidence="3 4" key="1">
    <citation type="journal article" date="2018" name="Proc. R. Soc. B">
        <title>A non-coding region near Follistatin controls head colour polymorphism in the Gouldian finch.</title>
        <authorList>
            <person name="Toomey M.B."/>
            <person name="Marques C.I."/>
            <person name="Andrade P."/>
            <person name="Araujo P.M."/>
            <person name="Sabatino S."/>
            <person name="Gazda M.A."/>
            <person name="Afonso S."/>
            <person name="Lopes R.J."/>
            <person name="Corbo J.C."/>
            <person name="Carneiro M."/>
        </authorList>
    </citation>
    <scope>NUCLEOTIDE SEQUENCE [LARGE SCALE GENOMIC DNA]</scope>
    <source>
        <strain evidence="3">Red01</strain>
        <tissue evidence="3">Muscle</tissue>
    </source>
</reference>
<dbReference type="PANTHER" id="PTHR44566">
    <property type="entry name" value="TRANSDUCIN/WD40 REPEAT-LIKE SUPERFAMILY PROTEIN"/>
    <property type="match status" value="1"/>
</dbReference>
<keyword evidence="1" id="KW-0853">WD repeat</keyword>
<comment type="caution">
    <text evidence="3">The sequence shown here is derived from an EMBL/GenBank/DDBJ whole genome shotgun (WGS) entry which is preliminary data.</text>
</comment>
<evidence type="ECO:0000256" key="1">
    <source>
        <dbReference type="PROSITE-ProRule" id="PRU00221"/>
    </source>
</evidence>
<evidence type="ECO:0000313" key="4">
    <source>
        <dbReference type="Proteomes" id="UP000276834"/>
    </source>
</evidence>
<dbReference type="SUPFAM" id="SSF50978">
    <property type="entry name" value="WD40 repeat-like"/>
    <property type="match status" value="1"/>
</dbReference>
<feature type="region of interest" description="Disordered" evidence="2">
    <location>
        <begin position="107"/>
        <end position="167"/>
    </location>
</feature>
<accession>A0A3L8SYN5</accession>
<evidence type="ECO:0000256" key="2">
    <source>
        <dbReference type="SAM" id="MobiDB-lite"/>
    </source>
</evidence>
<sequence>MSLVAYEDSDSETETEKTEAPDASGRQTNQLSSPVSCVQHFAPGSTKSTCEMHPAGSTGRPGRSTVCEDPPELYAQNNNADLAPPCWQRVYSGYAALSVAHRKYEQASSSSTNSGNGLSQKRTHKDSTTAIKGIRPYIPKRLRQENSSKPEKEPDQRGSSDCDVELSVSGEQTLRKISELIKPYLGSKYKVTEVPKSLIFCMSKHSGPVNEIQWCPVREQSHMLLSASMDKTVKLVTCISKEQFMKVVNFGLFIPKVCMVRVEITADYGVMAFIFSLRLVLKTNSPFKFMYRCYAEEYVWDLLLVWDAVDTGCCLRTYSCHSCAVRAARWSSCGRRILSGGFDSMLHLTDVETGKQIFSSKTEFRISALKFHPTESNIFVCGGFSPEVKAWDLRTSKVLRVYKAAVQQTLDILFLPEGREFLTSTDAVSRDSADRTIVAWDFQSAAKISNQIFHERYTCPSLTLHPKESVFVAQTNGNYLALFSAQRPYRINKKKRYEGHKVEGFAVGCEFSPDGTLLVTGSSDGKVFFYSYHTSRIIRTLSAHKEACVSAIFHPVLPSLLATCDWAGEIKIWQ</sequence>